<dbReference type="OrthoDB" id="5382009at2"/>
<gene>
    <name evidence="1" type="ordered locus">MYSTI_02169</name>
</gene>
<keyword evidence="2" id="KW-1185">Reference proteome</keyword>
<reference evidence="1 2" key="1">
    <citation type="journal article" date="2013" name="Genome Announc.">
        <title>Complete genome sequence of Myxococcus stipitatus strain DSM 14675, a fruiting myxobacterium.</title>
        <authorList>
            <person name="Huntley S."/>
            <person name="Kneip S."/>
            <person name="Treuner-Lange A."/>
            <person name="Sogaard-Andersen L."/>
        </authorList>
    </citation>
    <scope>NUCLEOTIDE SEQUENCE [LARGE SCALE GENOMIC DNA]</scope>
    <source>
        <strain evidence="2">DSM 14675 / JCM 12634 / Mx s8</strain>
    </source>
</reference>
<evidence type="ECO:0000313" key="1">
    <source>
        <dbReference type="EMBL" id="AGC43496.1"/>
    </source>
</evidence>
<dbReference type="Proteomes" id="UP000011131">
    <property type="component" value="Chromosome"/>
</dbReference>
<name>L7U410_MYXSD</name>
<organism evidence="1 2">
    <name type="scientific">Myxococcus stipitatus (strain DSM 14675 / JCM 12634 / Mx s8)</name>
    <dbReference type="NCBI Taxonomy" id="1278073"/>
    <lineage>
        <taxon>Bacteria</taxon>
        <taxon>Pseudomonadati</taxon>
        <taxon>Myxococcota</taxon>
        <taxon>Myxococcia</taxon>
        <taxon>Myxococcales</taxon>
        <taxon>Cystobacterineae</taxon>
        <taxon>Myxococcaceae</taxon>
        <taxon>Myxococcus</taxon>
    </lineage>
</organism>
<dbReference type="PATRIC" id="fig|1278073.3.peg.2209"/>
<dbReference type="EMBL" id="CP004025">
    <property type="protein sequence ID" value="AGC43496.1"/>
    <property type="molecule type" value="Genomic_DNA"/>
</dbReference>
<sequence length="172" mass="18707">MSTDFKLRLAETIAWCGPRVVASQAGVTTRTEALRPPLCRHDGDTQLELLLEPPGAGKEAVEFIVGRRREQLLRANPGGHSYSGLAGGRVYATDFNTDICGAATAPSNGFLDDHDIPGWDTWFAHEQTGPYGGIVYGWVPPVLLELADEGFYVIPVQCIGWVNDADLRRLLG</sequence>
<accession>L7U410</accession>
<dbReference type="KEGG" id="msd:MYSTI_02169"/>
<evidence type="ECO:0000313" key="2">
    <source>
        <dbReference type="Proteomes" id="UP000011131"/>
    </source>
</evidence>
<dbReference type="AlphaFoldDB" id="L7U410"/>
<dbReference type="HOGENOM" id="CLU_1516315_0_0_7"/>
<proteinExistence type="predicted"/>
<dbReference type="RefSeq" id="WP_015347758.1">
    <property type="nucleotide sequence ID" value="NC_020126.1"/>
</dbReference>
<protein>
    <submittedName>
        <fullName evidence="1">Uncharacterized protein</fullName>
    </submittedName>
</protein>